<dbReference type="GO" id="GO:0016614">
    <property type="term" value="F:oxidoreductase activity, acting on CH-OH group of donors"/>
    <property type="evidence" value="ECO:0007669"/>
    <property type="project" value="InterPro"/>
</dbReference>
<dbReference type="Proteomes" id="UP000464658">
    <property type="component" value="Chromosome"/>
</dbReference>
<organism evidence="3 4">
    <name type="scientific">Bacillus safensis</name>
    <dbReference type="NCBI Taxonomy" id="561879"/>
    <lineage>
        <taxon>Bacteria</taxon>
        <taxon>Bacillati</taxon>
        <taxon>Bacillota</taxon>
        <taxon>Bacilli</taxon>
        <taxon>Bacillales</taxon>
        <taxon>Bacillaceae</taxon>
        <taxon>Bacillus</taxon>
    </lineage>
</organism>
<evidence type="ECO:0000313" key="3">
    <source>
        <dbReference type="EMBL" id="BBP86772.1"/>
    </source>
</evidence>
<accession>A0A5S9M225</accession>
<name>A0A5S9M225_BACIA</name>
<dbReference type="PANTHER" id="PTHR43616:SF3">
    <property type="entry name" value="HYDROXYCARBOXYLATE DEHYDROGENASE A"/>
    <property type="match status" value="1"/>
</dbReference>
<gene>
    <name evidence="3" type="ORF">BsIDN1_03900</name>
</gene>
<sequence>MAGAHAVHNGLTFIEETHHVLHGQKKVAYGILVQLAAENRMSEVEELLELYQTLGLPRNMRDLGMTTQLEEAALTVANHAARKDETFCLIGDYSKEQIVDAIQIIETYHPQKSV</sequence>
<dbReference type="PANTHER" id="PTHR43616">
    <property type="entry name" value="GLYCEROL DEHYDROGENASE"/>
    <property type="match status" value="1"/>
</dbReference>
<dbReference type="EMBL" id="AP021906">
    <property type="protein sequence ID" value="BBP86772.1"/>
    <property type="molecule type" value="Genomic_DNA"/>
</dbReference>
<reference evidence="3 4" key="1">
    <citation type="submission" date="2019-12" db="EMBL/GenBank/DDBJ databases">
        <title>Full genome sequence of a Bacillus safensis strain isolated from commercially available natto in Indonesia.</title>
        <authorList>
            <person name="Yoshida M."/>
            <person name="Uomi M."/>
            <person name="Waturangi D."/>
            <person name="Ekaputri J.J."/>
            <person name="Setiamarga D.H.E."/>
        </authorList>
    </citation>
    <scope>NUCLEOTIDE SEQUENCE [LARGE SCALE GENOMIC DNA]</scope>
    <source>
        <strain evidence="3 4">IDN1</strain>
    </source>
</reference>
<keyword evidence="1" id="KW-0479">Metal-binding</keyword>
<keyword evidence="2" id="KW-0560">Oxidoreductase</keyword>
<protein>
    <recommendedName>
        <fullName evidence="5">Alcohol dehydrogenase iron-type/glycerol dehydrogenase GldA domain-containing protein</fullName>
    </recommendedName>
</protein>
<evidence type="ECO:0008006" key="5">
    <source>
        <dbReference type="Google" id="ProtNLM"/>
    </source>
</evidence>
<evidence type="ECO:0000256" key="1">
    <source>
        <dbReference type="ARBA" id="ARBA00022723"/>
    </source>
</evidence>
<dbReference type="GO" id="GO:0046872">
    <property type="term" value="F:metal ion binding"/>
    <property type="evidence" value="ECO:0007669"/>
    <property type="project" value="UniProtKB-KW"/>
</dbReference>
<evidence type="ECO:0000313" key="4">
    <source>
        <dbReference type="Proteomes" id="UP000464658"/>
    </source>
</evidence>
<dbReference type="Gene3D" id="1.20.1090.10">
    <property type="entry name" value="Dehydroquinate synthase-like - alpha domain"/>
    <property type="match status" value="1"/>
</dbReference>
<dbReference type="InterPro" id="IPR016205">
    <property type="entry name" value="Glycerol_DH"/>
</dbReference>
<dbReference type="SUPFAM" id="SSF56796">
    <property type="entry name" value="Dehydroquinate synthase-like"/>
    <property type="match status" value="1"/>
</dbReference>
<dbReference type="AlphaFoldDB" id="A0A5S9M225"/>
<evidence type="ECO:0000256" key="2">
    <source>
        <dbReference type="ARBA" id="ARBA00023002"/>
    </source>
</evidence>
<proteinExistence type="predicted"/>